<evidence type="ECO:0000313" key="2">
    <source>
        <dbReference type="EMBL" id="PPR00858.1"/>
    </source>
</evidence>
<accession>A0A409YCZ3</accession>
<keyword evidence="3" id="KW-1185">Reference proteome</keyword>
<comment type="caution">
    <text evidence="2">The sequence shown here is derived from an EMBL/GenBank/DDBJ whole genome shotgun (WGS) entry which is preliminary data.</text>
</comment>
<dbReference type="AlphaFoldDB" id="A0A409YCZ3"/>
<dbReference type="InParanoid" id="A0A409YCZ3"/>
<dbReference type="Proteomes" id="UP000284706">
    <property type="component" value="Unassembled WGS sequence"/>
</dbReference>
<evidence type="ECO:0008006" key="4">
    <source>
        <dbReference type="Google" id="ProtNLM"/>
    </source>
</evidence>
<sequence>MRWLESRLCFASLLFFSRTEIHTANQDGHKTLHFKGGRPSCSPFDEASPIIQLREVPVSLFKKSWLAVYYPCVHTSVVVVMVVNLGGYGWSGGIAPD</sequence>
<feature type="chain" id="PRO_5019165719" description="Secreted protein" evidence="1">
    <location>
        <begin position="20"/>
        <end position="97"/>
    </location>
</feature>
<organism evidence="2 3">
    <name type="scientific">Gymnopilus dilepis</name>
    <dbReference type="NCBI Taxonomy" id="231916"/>
    <lineage>
        <taxon>Eukaryota</taxon>
        <taxon>Fungi</taxon>
        <taxon>Dikarya</taxon>
        <taxon>Basidiomycota</taxon>
        <taxon>Agaricomycotina</taxon>
        <taxon>Agaricomycetes</taxon>
        <taxon>Agaricomycetidae</taxon>
        <taxon>Agaricales</taxon>
        <taxon>Agaricineae</taxon>
        <taxon>Hymenogastraceae</taxon>
        <taxon>Gymnopilus</taxon>
    </lineage>
</organism>
<proteinExistence type="predicted"/>
<reference evidence="2 3" key="1">
    <citation type="journal article" date="2018" name="Evol. Lett.">
        <title>Horizontal gene cluster transfer increased hallucinogenic mushroom diversity.</title>
        <authorList>
            <person name="Reynolds H.T."/>
            <person name="Vijayakumar V."/>
            <person name="Gluck-Thaler E."/>
            <person name="Korotkin H.B."/>
            <person name="Matheny P.B."/>
            <person name="Slot J.C."/>
        </authorList>
    </citation>
    <scope>NUCLEOTIDE SEQUENCE [LARGE SCALE GENOMIC DNA]</scope>
    <source>
        <strain evidence="2 3">SRW20</strain>
    </source>
</reference>
<evidence type="ECO:0000313" key="3">
    <source>
        <dbReference type="Proteomes" id="UP000284706"/>
    </source>
</evidence>
<evidence type="ECO:0000256" key="1">
    <source>
        <dbReference type="SAM" id="SignalP"/>
    </source>
</evidence>
<keyword evidence="1" id="KW-0732">Signal</keyword>
<dbReference type="EMBL" id="NHYE01000982">
    <property type="protein sequence ID" value="PPR00858.1"/>
    <property type="molecule type" value="Genomic_DNA"/>
</dbReference>
<feature type="signal peptide" evidence="1">
    <location>
        <begin position="1"/>
        <end position="19"/>
    </location>
</feature>
<name>A0A409YCZ3_9AGAR</name>
<gene>
    <name evidence="2" type="ORF">CVT26_012493</name>
</gene>
<protein>
    <recommendedName>
        <fullName evidence="4">Secreted protein</fullName>
    </recommendedName>
</protein>